<dbReference type="InterPro" id="IPR014710">
    <property type="entry name" value="RmlC-like_jellyroll"/>
</dbReference>
<dbReference type="Proteomes" id="UP000249185">
    <property type="component" value="Unassembled WGS sequence"/>
</dbReference>
<feature type="compositionally biased region" description="Basic and acidic residues" evidence="2">
    <location>
        <begin position="1"/>
        <end position="16"/>
    </location>
</feature>
<dbReference type="InterPro" id="IPR011051">
    <property type="entry name" value="RmlC_Cupin_sf"/>
</dbReference>
<accession>A0A2W5QCA9</accession>
<dbReference type="SUPFAM" id="SSF51182">
    <property type="entry name" value="RmlC-like cupins"/>
    <property type="match status" value="1"/>
</dbReference>
<feature type="domain" description="Cupin type-2" evidence="3">
    <location>
        <begin position="74"/>
        <end position="145"/>
    </location>
</feature>
<name>A0A2W5QCA9_RHOSU</name>
<reference evidence="4 5" key="1">
    <citation type="submission" date="2017-08" db="EMBL/GenBank/DDBJ databases">
        <title>Infants hospitalized years apart are colonized by the same room-sourced microbial strains.</title>
        <authorList>
            <person name="Brooks B."/>
            <person name="Olm M.R."/>
            <person name="Firek B.A."/>
            <person name="Baker R."/>
            <person name="Thomas B.C."/>
            <person name="Morowitz M.J."/>
            <person name="Banfield J.F."/>
        </authorList>
    </citation>
    <scope>NUCLEOTIDE SEQUENCE [LARGE SCALE GENOMIC DNA]</scope>
    <source>
        <strain evidence="4">S2_005_002_R2_34</strain>
    </source>
</reference>
<evidence type="ECO:0000313" key="5">
    <source>
        <dbReference type="Proteomes" id="UP000249185"/>
    </source>
</evidence>
<dbReference type="InterPro" id="IPR051610">
    <property type="entry name" value="GPI/OXD"/>
</dbReference>
<dbReference type="Gene3D" id="2.60.120.10">
    <property type="entry name" value="Jelly Rolls"/>
    <property type="match status" value="1"/>
</dbReference>
<comment type="caution">
    <text evidence="4">The sequence shown here is derived from an EMBL/GenBank/DDBJ whole genome shotgun (WGS) entry which is preliminary data.</text>
</comment>
<evidence type="ECO:0000259" key="3">
    <source>
        <dbReference type="Pfam" id="PF07883"/>
    </source>
</evidence>
<feature type="region of interest" description="Disordered" evidence="2">
    <location>
        <begin position="1"/>
        <end position="24"/>
    </location>
</feature>
<keyword evidence="1" id="KW-0479">Metal-binding</keyword>
<sequence>MVTRRDGTPLARRDESVPAVEDPVSDAPSAAIDIAALARFSGASYPPPHDAAMARRSWLRLGAAAGLTRLGVNLVTIAPGGLSSLRHWHAGIDEFLILRKGELTLIEDDGETAMRPGDCAAFPAGNGIGHHLRNDTDAPAVFLVLSDTNATDTCHYSDVDLVAYVDGPRRWYARRDGTVVKEF</sequence>
<dbReference type="CDD" id="cd02224">
    <property type="entry name" value="cupin_SPO2919-like"/>
    <property type="match status" value="1"/>
</dbReference>
<evidence type="ECO:0000313" key="4">
    <source>
        <dbReference type="EMBL" id="PZQ49060.1"/>
    </source>
</evidence>
<proteinExistence type="predicted"/>
<gene>
    <name evidence="4" type="ORF">DI556_12555</name>
</gene>
<evidence type="ECO:0000256" key="2">
    <source>
        <dbReference type="SAM" id="MobiDB-lite"/>
    </source>
</evidence>
<organism evidence="4 5">
    <name type="scientific">Rhodovulum sulfidophilum</name>
    <name type="common">Rhodobacter sulfidophilus</name>
    <dbReference type="NCBI Taxonomy" id="35806"/>
    <lineage>
        <taxon>Bacteria</taxon>
        <taxon>Pseudomonadati</taxon>
        <taxon>Pseudomonadota</taxon>
        <taxon>Alphaproteobacteria</taxon>
        <taxon>Rhodobacterales</taxon>
        <taxon>Paracoccaceae</taxon>
        <taxon>Rhodovulum</taxon>
    </lineage>
</organism>
<protein>
    <submittedName>
        <fullName evidence="4">Transcriptional regulator</fullName>
    </submittedName>
</protein>
<dbReference type="Pfam" id="PF07883">
    <property type="entry name" value="Cupin_2"/>
    <property type="match status" value="1"/>
</dbReference>
<dbReference type="EMBL" id="QFPW01000009">
    <property type="protein sequence ID" value="PZQ49060.1"/>
    <property type="molecule type" value="Genomic_DNA"/>
</dbReference>
<dbReference type="AlphaFoldDB" id="A0A2W5QCA9"/>
<evidence type="ECO:0000256" key="1">
    <source>
        <dbReference type="ARBA" id="ARBA00022723"/>
    </source>
</evidence>
<dbReference type="PANTHER" id="PTHR35848:SF9">
    <property type="entry name" value="SLL1358 PROTEIN"/>
    <property type="match status" value="1"/>
</dbReference>
<dbReference type="InterPro" id="IPR013096">
    <property type="entry name" value="Cupin_2"/>
</dbReference>
<dbReference type="PANTHER" id="PTHR35848">
    <property type="entry name" value="OXALATE-BINDING PROTEIN"/>
    <property type="match status" value="1"/>
</dbReference>
<dbReference type="GO" id="GO:0046872">
    <property type="term" value="F:metal ion binding"/>
    <property type="evidence" value="ECO:0007669"/>
    <property type="project" value="UniProtKB-KW"/>
</dbReference>